<reference evidence="15" key="1">
    <citation type="submission" date="2022-11" db="EMBL/GenBank/DDBJ databases">
        <authorList>
            <person name="Petersen C."/>
        </authorList>
    </citation>
    <scope>NUCLEOTIDE SEQUENCE</scope>
    <source>
        <strain evidence="15">IBT 19713</strain>
    </source>
</reference>
<evidence type="ECO:0000256" key="10">
    <source>
        <dbReference type="ARBA" id="ARBA00023125"/>
    </source>
</evidence>
<feature type="region of interest" description="Disordered" evidence="13">
    <location>
        <begin position="621"/>
        <end position="656"/>
    </location>
</feature>
<dbReference type="Pfam" id="PF21999">
    <property type="entry name" value="IMS_HHH_1"/>
    <property type="match status" value="1"/>
</dbReference>
<reference evidence="15" key="2">
    <citation type="journal article" date="2023" name="IMA Fungus">
        <title>Comparative genomic study of the Penicillium genus elucidates a diverse pangenome and 15 lateral gene transfer events.</title>
        <authorList>
            <person name="Petersen C."/>
            <person name="Sorensen T."/>
            <person name="Nielsen M.R."/>
            <person name="Sondergaard T.E."/>
            <person name="Sorensen J.L."/>
            <person name="Fitzpatrick D.A."/>
            <person name="Frisvad J.C."/>
            <person name="Nielsen K.L."/>
        </authorList>
    </citation>
    <scope>NUCLEOTIDE SEQUENCE</scope>
    <source>
        <strain evidence="15">IBT 19713</strain>
    </source>
</reference>
<evidence type="ECO:0000313" key="15">
    <source>
        <dbReference type="EMBL" id="KAJ5247619.1"/>
    </source>
</evidence>
<evidence type="ECO:0000259" key="14">
    <source>
        <dbReference type="PROSITE" id="PS50173"/>
    </source>
</evidence>
<dbReference type="AlphaFoldDB" id="A0A9W9PJ14"/>
<feature type="compositionally biased region" description="Low complexity" evidence="13">
    <location>
        <begin position="685"/>
        <end position="706"/>
    </location>
</feature>
<comment type="subcellular location">
    <subcellularLocation>
        <location evidence="1">Nucleus</location>
    </subcellularLocation>
</comment>
<dbReference type="Proteomes" id="UP001150941">
    <property type="component" value="Unassembled WGS sequence"/>
</dbReference>
<evidence type="ECO:0000256" key="4">
    <source>
        <dbReference type="ARBA" id="ARBA00022634"/>
    </source>
</evidence>
<dbReference type="InterPro" id="IPR053848">
    <property type="entry name" value="IMS_HHH_1"/>
</dbReference>
<dbReference type="Gene3D" id="6.10.250.1490">
    <property type="match status" value="1"/>
</dbReference>
<dbReference type="InterPro" id="IPR043128">
    <property type="entry name" value="Rev_trsase/Diguanyl_cyclase"/>
</dbReference>
<dbReference type="Gene3D" id="3.30.1490.100">
    <property type="entry name" value="DNA polymerase, Y-family, little finger domain"/>
    <property type="match status" value="1"/>
</dbReference>
<dbReference type="InterPro" id="IPR001126">
    <property type="entry name" value="UmuC"/>
</dbReference>
<dbReference type="FunFam" id="3.30.1490.100:FF:000001">
    <property type="entry name" value="DNA repair protein REV1"/>
    <property type="match status" value="1"/>
</dbReference>
<dbReference type="InterPro" id="IPR031991">
    <property type="entry name" value="Rev1_C"/>
</dbReference>
<dbReference type="PANTHER" id="PTHR45990:SF1">
    <property type="entry name" value="DNA REPAIR PROTEIN REV1"/>
    <property type="match status" value="1"/>
</dbReference>
<comment type="caution">
    <text evidence="15">The sequence shown here is derived from an EMBL/GenBank/DDBJ whole genome shotgun (WGS) entry which is preliminary data.</text>
</comment>
<dbReference type="Gene3D" id="3.30.70.270">
    <property type="match status" value="1"/>
</dbReference>
<dbReference type="InterPro" id="IPR036775">
    <property type="entry name" value="DNA_pol_Y-fam_lit_finger_sf"/>
</dbReference>
<evidence type="ECO:0000256" key="1">
    <source>
        <dbReference type="ARBA" id="ARBA00004123"/>
    </source>
</evidence>
<evidence type="ECO:0000256" key="5">
    <source>
        <dbReference type="ARBA" id="ARBA00022679"/>
    </source>
</evidence>
<dbReference type="GO" id="GO:0042276">
    <property type="term" value="P:error-prone translesion synthesis"/>
    <property type="evidence" value="ECO:0007669"/>
    <property type="project" value="TreeGrafter"/>
</dbReference>
<dbReference type="Gene3D" id="1.10.150.20">
    <property type="entry name" value="5' to 3' exonuclease, C-terminal subdomain"/>
    <property type="match status" value="1"/>
</dbReference>
<feature type="region of interest" description="Disordered" evidence="13">
    <location>
        <begin position="672"/>
        <end position="737"/>
    </location>
</feature>
<feature type="domain" description="UmuC" evidence="14">
    <location>
        <begin position="164"/>
        <end position="362"/>
    </location>
</feature>
<keyword evidence="11" id="KW-0234">DNA repair</keyword>
<dbReference type="InterPro" id="IPR017961">
    <property type="entry name" value="DNA_pol_Y-fam_little_finger"/>
</dbReference>
<dbReference type="InterPro" id="IPR043502">
    <property type="entry name" value="DNA/RNA_pol_sf"/>
</dbReference>
<evidence type="ECO:0000256" key="6">
    <source>
        <dbReference type="ARBA" id="ARBA00022695"/>
    </source>
</evidence>
<dbReference type="PANTHER" id="PTHR45990">
    <property type="entry name" value="DNA REPAIR PROTEIN REV1"/>
    <property type="match status" value="1"/>
</dbReference>
<dbReference type="SUPFAM" id="SSF100879">
    <property type="entry name" value="Lesion bypass DNA polymerase (Y-family), little finger domain"/>
    <property type="match status" value="1"/>
</dbReference>
<dbReference type="GO" id="GO:0003887">
    <property type="term" value="F:DNA-directed DNA polymerase activity"/>
    <property type="evidence" value="ECO:0007669"/>
    <property type="project" value="InterPro"/>
</dbReference>
<dbReference type="FunFam" id="3.30.70.270:FF:000040">
    <property type="entry name" value="DNA repair protein REV1"/>
    <property type="match status" value="1"/>
</dbReference>
<dbReference type="GeneID" id="83199202"/>
<protein>
    <recommendedName>
        <fullName evidence="3">DNA repair protein REV1</fullName>
    </recommendedName>
</protein>
<dbReference type="Gene3D" id="1.20.58.1280">
    <property type="entry name" value="DNA repair protein Rev1, C-terminal domain"/>
    <property type="match status" value="1"/>
</dbReference>
<gene>
    <name evidence="15" type="ORF">N7468_002602</name>
</gene>
<dbReference type="RefSeq" id="XP_058335040.1">
    <property type="nucleotide sequence ID" value="XM_058471899.1"/>
</dbReference>
<dbReference type="GO" id="GO:0017125">
    <property type="term" value="F:deoxycytidyl transferase activity"/>
    <property type="evidence" value="ECO:0007669"/>
    <property type="project" value="TreeGrafter"/>
</dbReference>
<dbReference type="Gene3D" id="3.40.1170.60">
    <property type="match status" value="1"/>
</dbReference>
<evidence type="ECO:0000256" key="8">
    <source>
        <dbReference type="ARBA" id="ARBA00022763"/>
    </source>
</evidence>
<dbReference type="OrthoDB" id="427711at2759"/>
<feature type="region of interest" description="Disordered" evidence="13">
    <location>
        <begin position="1"/>
        <end position="91"/>
    </location>
</feature>
<sequence length="960" mass="105004">MSSHDQTPNQTAPAGRDPPNSPHNHSQSDYGEFPSFVYAEDEQMDAKDAASEEVLTEPPNPDAGATLDGNTEVHDMLPPPKPPVPPNPQLTSEEYNAQLLSDPRMRQSSVVNPEFLQQYYRESRLHHLSTWKAELKAQLQAAAKEKAQTQGARKNPVAGARRYILHVDFDSFFAAVSLLKHPELRDKPIAIAHGSGSGSEIASCNYIARAHGVKNGMWMKGAQQACPELKVLPYDFPAYEDASRKFYKAILSIDGIVQSVSIDEALVDVTSQCIEAGGSDGKAISEGSIYREQARADEIAQRLRDEVKEKTGCAVSVGIGANVLQAKVALRKAKPAGQFQLKPDEVLEFIGNLDVRDLPGVGYSMTAKLEELGVKLVKDLREFTRERLSSSLGPKTGVRLWEYSRGMDKTEVGNEVVRKSISAEVNWGIRFTNQEQSEDFVKSLCEELNRRLVDNLVKGKHLTLKVMRRSMDAPLEPVKHLGHGKCDTFNKSAVLGVATNSPDILAKEAISMLRTFNFSPGDLRGLGVQMTKLEPIKTGPSANLDSSQKLLSFSKSPSRKSIIKPETRLRNDKVAEPTTPPPGTSAAQSMDTAGSQFIMPTQADPSILSELPIDIRSRLVAQAKPHRDSRSGSPSPCPPQAQNKAPATATLPPQSQLDPEILAALPDDVRNEIMGYYNPDPSPRMPDSMPQLGSPGPAPAPAATTSRPMSAGALGTKRPYSPSKKRRGRPPKVARVDNSTNMTLAGFVSRPVTAAPLASRVEEAHRQVSPAVEEQTEVSAEFLAALPDDIRQEILDEQRRAQTKQDAVPAPRPATPRETPPVDPEDDTSADQMEKRLPLPPLPARPVFTSQRLWQLPDLRNAVEEWHSAFAAEGPYTEDLEVLCAYIGRVVVDEKDIDKAVSLVRWVARLVEDSPFDQSQQSQAPHSAQGTVTWEEAMATLYTCVQTALEARGLPPVDFD</sequence>
<dbReference type="Pfam" id="PF11799">
    <property type="entry name" value="IMS_C"/>
    <property type="match status" value="1"/>
</dbReference>
<dbReference type="CDD" id="cd01701">
    <property type="entry name" value="PolY_Rev1"/>
    <property type="match status" value="1"/>
</dbReference>
<evidence type="ECO:0000256" key="2">
    <source>
        <dbReference type="ARBA" id="ARBA00010945"/>
    </source>
</evidence>
<keyword evidence="9" id="KW-0460">Magnesium</keyword>
<feature type="region of interest" description="Disordered" evidence="13">
    <location>
        <begin position="798"/>
        <end position="842"/>
    </location>
</feature>
<keyword evidence="8" id="KW-0227">DNA damage</keyword>
<proteinExistence type="inferred from homology"/>
<evidence type="ECO:0000256" key="11">
    <source>
        <dbReference type="ARBA" id="ARBA00023204"/>
    </source>
</evidence>
<dbReference type="InterPro" id="IPR025527">
    <property type="entry name" value="HUWE1/Rev1_UBM"/>
</dbReference>
<dbReference type="EMBL" id="JAPQKS010000002">
    <property type="protein sequence ID" value="KAJ5247619.1"/>
    <property type="molecule type" value="Genomic_DNA"/>
</dbReference>
<feature type="compositionally biased region" description="Pro residues" evidence="13">
    <location>
        <begin position="77"/>
        <end position="88"/>
    </location>
</feature>
<dbReference type="PROSITE" id="PS50173">
    <property type="entry name" value="UMUC"/>
    <property type="match status" value="1"/>
</dbReference>
<feature type="compositionally biased region" description="Polar residues" evidence="13">
    <location>
        <begin position="1"/>
        <end position="12"/>
    </location>
</feature>
<dbReference type="GO" id="GO:0070987">
    <property type="term" value="P:error-free translesion synthesis"/>
    <property type="evidence" value="ECO:0007669"/>
    <property type="project" value="UniProtKB-ARBA"/>
</dbReference>
<keyword evidence="4" id="KW-0237">DNA synthesis</keyword>
<dbReference type="InterPro" id="IPR038401">
    <property type="entry name" value="Rev1_C_sf"/>
</dbReference>
<evidence type="ECO:0000256" key="13">
    <source>
        <dbReference type="SAM" id="MobiDB-lite"/>
    </source>
</evidence>
<dbReference type="GO" id="GO:0003684">
    <property type="term" value="F:damaged DNA binding"/>
    <property type="evidence" value="ECO:0007669"/>
    <property type="project" value="InterPro"/>
</dbReference>
<evidence type="ECO:0000313" key="16">
    <source>
        <dbReference type="Proteomes" id="UP001150941"/>
    </source>
</evidence>
<keyword evidence="5" id="KW-0808">Transferase</keyword>
<feature type="compositionally biased region" description="Basic and acidic residues" evidence="13">
    <location>
        <begin position="563"/>
        <end position="575"/>
    </location>
</feature>
<dbReference type="GO" id="GO:0006281">
    <property type="term" value="P:DNA repair"/>
    <property type="evidence" value="ECO:0007669"/>
    <property type="project" value="UniProtKB-KW"/>
</dbReference>
<evidence type="ECO:0000256" key="9">
    <source>
        <dbReference type="ARBA" id="ARBA00022842"/>
    </source>
</evidence>
<feature type="compositionally biased region" description="Pro residues" evidence="13">
    <location>
        <begin position="810"/>
        <end position="822"/>
    </location>
</feature>
<feature type="compositionally biased region" description="Basic residues" evidence="13">
    <location>
        <begin position="723"/>
        <end position="732"/>
    </location>
</feature>
<keyword evidence="6" id="KW-0548">Nucleotidyltransferase</keyword>
<keyword evidence="16" id="KW-1185">Reference proteome</keyword>
<keyword evidence="7" id="KW-0479">Metal-binding</keyword>
<dbReference type="GO" id="GO:0046872">
    <property type="term" value="F:metal ion binding"/>
    <property type="evidence" value="ECO:0007669"/>
    <property type="project" value="UniProtKB-KW"/>
</dbReference>
<keyword evidence="10" id="KW-0238">DNA-binding</keyword>
<keyword evidence="12" id="KW-0539">Nucleus</keyword>
<dbReference type="Gene3D" id="6.10.250.1630">
    <property type="match status" value="1"/>
</dbReference>
<dbReference type="Pfam" id="PF00817">
    <property type="entry name" value="IMS"/>
    <property type="match status" value="1"/>
</dbReference>
<accession>A0A9W9PJ14</accession>
<dbReference type="Pfam" id="PF14377">
    <property type="entry name" value="UBM"/>
    <property type="match status" value="3"/>
</dbReference>
<name>A0A9W9PJ14_9EURO</name>
<organism evidence="15 16">
    <name type="scientific">Penicillium chermesinum</name>
    <dbReference type="NCBI Taxonomy" id="63820"/>
    <lineage>
        <taxon>Eukaryota</taxon>
        <taxon>Fungi</taxon>
        <taxon>Dikarya</taxon>
        <taxon>Ascomycota</taxon>
        <taxon>Pezizomycotina</taxon>
        <taxon>Eurotiomycetes</taxon>
        <taxon>Eurotiomycetidae</taxon>
        <taxon>Eurotiales</taxon>
        <taxon>Aspergillaceae</taxon>
        <taxon>Penicillium</taxon>
    </lineage>
</organism>
<dbReference type="SUPFAM" id="SSF56672">
    <property type="entry name" value="DNA/RNA polymerases"/>
    <property type="match status" value="1"/>
</dbReference>
<dbReference type="Pfam" id="PF16727">
    <property type="entry name" value="REV1_C"/>
    <property type="match status" value="1"/>
</dbReference>
<evidence type="ECO:0000256" key="3">
    <source>
        <dbReference type="ARBA" id="ARBA00020399"/>
    </source>
</evidence>
<dbReference type="GO" id="GO:0005634">
    <property type="term" value="C:nucleus"/>
    <property type="evidence" value="ECO:0007669"/>
    <property type="project" value="UniProtKB-SubCell"/>
</dbReference>
<feature type="compositionally biased region" description="Polar residues" evidence="13">
    <location>
        <begin position="640"/>
        <end position="656"/>
    </location>
</feature>
<evidence type="ECO:0000256" key="7">
    <source>
        <dbReference type="ARBA" id="ARBA00022723"/>
    </source>
</evidence>
<comment type="similarity">
    <text evidence="2">Belongs to the DNA polymerase type-Y family.</text>
</comment>
<evidence type="ECO:0000256" key="12">
    <source>
        <dbReference type="ARBA" id="ARBA00023242"/>
    </source>
</evidence>
<feature type="region of interest" description="Disordered" evidence="13">
    <location>
        <begin position="550"/>
        <end position="590"/>
    </location>
</feature>